<evidence type="ECO:0000313" key="3">
    <source>
        <dbReference type="Proteomes" id="UP000666915"/>
    </source>
</evidence>
<protein>
    <submittedName>
        <fullName evidence="2">DUF4132 domain-containing protein</fullName>
    </submittedName>
</protein>
<keyword evidence="3" id="KW-1185">Reference proteome</keyword>
<dbReference type="Pfam" id="PF13569">
    <property type="entry name" value="DUF4132"/>
    <property type="match status" value="1"/>
</dbReference>
<name>A0ABS3RC80_9ACTN</name>
<accession>A0ABS3RC80</accession>
<feature type="domain" description="DUF4132" evidence="1">
    <location>
        <begin position="856"/>
        <end position="1038"/>
    </location>
</feature>
<dbReference type="EMBL" id="JAGEOK010000037">
    <property type="protein sequence ID" value="MBO2443826.1"/>
    <property type="molecule type" value="Genomic_DNA"/>
</dbReference>
<proteinExistence type="predicted"/>
<evidence type="ECO:0000313" key="2">
    <source>
        <dbReference type="EMBL" id="MBO2443826.1"/>
    </source>
</evidence>
<sequence>MATHLSIASDESTLEFPDSWRRSLYPRRGGRPGPRIKIDRSASADLRERFDQMEASKPLAERAGVSAEMAEAARDHVSGGATLRGAAVVAALLTESTGGYQLGDPIAKPLADAWVGEHGLVFAACAFAELGGLRWGDHGICAVEDSMEGRSRTVGSTKLTRTGARLRGLLAAASDEEYREAVDRLAEHRRTPAQRVAVSFLVPDRHDWVEECLAAPPDLGSDPGTWRMLLASLGSPRHVDLAVGLLQGSRWLLWSWNRELLITMLDGVGEAGAPLLLQALDLDPSVDIVRKSVPEMLSVLPSDAAFQGLMDRADLADHTGRKIVRPALLDAMRRFPVRALRLLAPAASGSPQLAALLAEHVQANRDLVAVALPGLAPEARAIISPLLDGGDALPDAPPDALPPLLVDPPWTRPAKPVVVARLTPPGPVMRWAPGERDRWARPERRDGKPEGMSWDELADDAVAKGYVPYNALPSMIIHCSEDRARSLPPLREPQGAIAMNCARQVAARFEIEGLPGAMAATKDDPAAHADVLMPFLDAGVARLMAEYLHQQSKGHRKGHREAALAWFDRHGLDAVPLLVPDAVGRPGVRRRHAEGALRLLAREHPAEELVEAAARAHGDEAAGAVKALVADELAVVDELERLPARMPSVGTWADPRLLPQIRLRGRDDALPAGAVPHVLTMLAMSEPDEVYAGIGVVRELCDPESLAEFGWALFQLWEQSGAPSKDGWALTQLGLLGDDETVRRLTPLIRAWPGQSAHHKAVAGLEILAAIGTDVALMHLHGISQRVKFTALKKRAQEKIEKVADGLGLTSDQLADRLVPDFGLDAGGGLVLDYGRRRFHVGFDENLRPFVRDEDGAVRKALPKPGAKDDPELAPAGYKRFAALKKDVRTVAADQIHRLEKSMLTRRRWPVGEFRRLFVEHPLVGHLVRRLVWTAEDGVAEGGGKATAFRVAEDGTFADAADDVLTVPESAVVGIPHPVELGGGSLEAWSALFSEYEILQPFPQLDRKVYTLTDAERAASRLERFQKQSGDVRKLERHGWRRTAPMDAGLQHALYRVVPGGRSINISLNPSMSIEESEAYLAEIWLDEHGPNDSGPRPVAEHPFGDLDPVTASEVLAELTAATS</sequence>
<gene>
    <name evidence="2" type="ORF">J4557_40510</name>
</gene>
<dbReference type="InterPro" id="IPR025406">
    <property type="entry name" value="DUF4132"/>
</dbReference>
<dbReference type="RefSeq" id="WP_208272135.1">
    <property type="nucleotide sequence ID" value="NZ_BAAAGM010000086.1"/>
</dbReference>
<reference evidence="2 3" key="1">
    <citation type="submission" date="2021-03" db="EMBL/GenBank/DDBJ databases">
        <authorList>
            <person name="Kanchanasin P."/>
            <person name="Saeng-In P."/>
            <person name="Phongsopitanun W."/>
            <person name="Yuki M."/>
            <person name="Kudo T."/>
            <person name="Ohkuma M."/>
            <person name="Tanasupawat S."/>
        </authorList>
    </citation>
    <scope>NUCLEOTIDE SEQUENCE [LARGE SCALE GENOMIC DNA]</scope>
    <source>
        <strain evidence="2 3">L46</strain>
    </source>
</reference>
<organism evidence="2 3">
    <name type="scientific">Actinomadura nitritigenes</name>
    <dbReference type="NCBI Taxonomy" id="134602"/>
    <lineage>
        <taxon>Bacteria</taxon>
        <taxon>Bacillati</taxon>
        <taxon>Actinomycetota</taxon>
        <taxon>Actinomycetes</taxon>
        <taxon>Streptosporangiales</taxon>
        <taxon>Thermomonosporaceae</taxon>
        <taxon>Actinomadura</taxon>
    </lineage>
</organism>
<evidence type="ECO:0000259" key="1">
    <source>
        <dbReference type="Pfam" id="PF13569"/>
    </source>
</evidence>
<comment type="caution">
    <text evidence="2">The sequence shown here is derived from an EMBL/GenBank/DDBJ whole genome shotgun (WGS) entry which is preliminary data.</text>
</comment>
<dbReference type="Proteomes" id="UP000666915">
    <property type="component" value="Unassembled WGS sequence"/>
</dbReference>